<sequence>MMMRREQCCSKYFACGAVPTAMFICTFYVFLTPPNQVWLAPPIARLTPEFDNVQSKCSVILEKNGSDIPRENRVCSLRNFQVAMDTNGYFPDHGRWQLPSNGFPQLSYIPDYCYFDRDTPLSISKCFSERRWRRILTMGDSIGKRHSIALVSTLRVYGYECKLLRAERIQPLVGDGHPPDVNYFLKIFPDIRLKTKPRSCRTCGGRFTRCINGNSTVEIEHLGLTHLEDRSLQLPPAYTTTLQFYFKKYLKNNYPDLLIIGPPFIHEREQPLSKSKMQLKGLIDSFTELVPASTDTIWIPQSTTWRTDVENINSKMVALNHAMFDRLGKRFVSEWDNWNGFHDEHALTCPIENMSLDSLHMEPGYYDVIMQHLFAILYTCWSDFPLTSQGVQWGVDITLTPESPPLLIPNEVRSSHETDNGYVLFKGMGN</sequence>
<keyword evidence="4" id="KW-1185">Reference proteome</keyword>
<keyword evidence="1" id="KW-0472">Membrane</keyword>
<accession>R7TQZ2</accession>
<evidence type="ECO:0000313" key="3">
    <source>
        <dbReference type="EnsemblMetazoa" id="CapteP199029"/>
    </source>
</evidence>
<keyword evidence="1" id="KW-1133">Transmembrane helix</keyword>
<protein>
    <submittedName>
        <fullName evidence="2 3">Uncharacterized protein</fullName>
    </submittedName>
</protein>
<reference evidence="2 4" key="2">
    <citation type="journal article" date="2013" name="Nature">
        <title>Insights into bilaterian evolution from three spiralian genomes.</title>
        <authorList>
            <person name="Simakov O."/>
            <person name="Marletaz F."/>
            <person name="Cho S.J."/>
            <person name="Edsinger-Gonzales E."/>
            <person name="Havlak P."/>
            <person name="Hellsten U."/>
            <person name="Kuo D.H."/>
            <person name="Larsson T."/>
            <person name="Lv J."/>
            <person name="Arendt D."/>
            <person name="Savage R."/>
            <person name="Osoegawa K."/>
            <person name="de Jong P."/>
            <person name="Grimwood J."/>
            <person name="Chapman J.A."/>
            <person name="Shapiro H."/>
            <person name="Aerts A."/>
            <person name="Otillar R.P."/>
            <person name="Terry A.Y."/>
            <person name="Boore J.L."/>
            <person name="Grigoriev I.V."/>
            <person name="Lindberg D.R."/>
            <person name="Seaver E.C."/>
            <person name="Weisblat D.A."/>
            <person name="Putnam N.H."/>
            <person name="Rokhsar D.S."/>
        </authorList>
    </citation>
    <scope>NUCLEOTIDE SEQUENCE</scope>
    <source>
        <strain evidence="2 4">I ESC-2004</strain>
    </source>
</reference>
<dbReference type="Proteomes" id="UP000014760">
    <property type="component" value="Unassembled WGS sequence"/>
</dbReference>
<gene>
    <name evidence="2" type="ORF">CAPTEDRAFT_199029</name>
</gene>
<evidence type="ECO:0000256" key="1">
    <source>
        <dbReference type="SAM" id="Phobius"/>
    </source>
</evidence>
<organism evidence="2">
    <name type="scientific">Capitella teleta</name>
    <name type="common">Polychaete worm</name>
    <dbReference type="NCBI Taxonomy" id="283909"/>
    <lineage>
        <taxon>Eukaryota</taxon>
        <taxon>Metazoa</taxon>
        <taxon>Spiralia</taxon>
        <taxon>Lophotrochozoa</taxon>
        <taxon>Annelida</taxon>
        <taxon>Polychaeta</taxon>
        <taxon>Sedentaria</taxon>
        <taxon>Scolecida</taxon>
        <taxon>Capitellidae</taxon>
        <taxon>Capitella</taxon>
    </lineage>
</organism>
<evidence type="ECO:0000313" key="4">
    <source>
        <dbReference type="Proteomes" id="UP000014760"/>
    </source>
</evidence>
<proteinExistence type="predicted"/>
<dbReference type="EnsemblMetazoa" id="CapteT199029">
    <property type="protein sequence ID" value="CapteP199029"/>
    <property type="gene ID" value="CapteG199029"/>
</dbReference>
<name>R7TQZ2_CAPTE</name>
<keyword evidence="1" id="KW-0812">Transmembrane</keyword>
<dbReference type="AlphaFoldDB" id="R7TQZ2"/>
<dbReference type="HOGENOM" id="CLU_038092_1_0_1"/>
<dbReference type="EMBL" id="KB308952">
    <property type="protein sequence ID" value="ELT95997.1"/>
    <property type="molecule type" value="Genomic_DNA"/>
</dbReference>
<feature type="transmembrane region" description="Helical" evidence="1">
    <location>
        <begin position="12"/>
        <end position="31"/>
    </location>
</feature>
<reference evidence="4" key="1">
    <citation type="submission" date="2012-12" db="EMBL/GenBank/DDBJ databases">
        <authorList>
            <person name="Hellsten U."/>
            <person name="Grimwood J."/>
            <person name="Chapman J.A."/>
            <person name="Shapiro H."/>
            <person name="Aerts A."/>
            <person name="Otillar R.P."/>
            <person name="Terry A.Y."/>
            <person name="Boore J.L."/>
            <person name="Simakov O."/>
            <person name="Marletaz F."/>
            <person name="Cho S.-J."/>
            <person name="Edsinger-Gonzales E."/>
            <person name="Havlak P."/>
            <person name="Kuo D.-H."/>
            <person name="Larsson T."/>
            <person name="Lv J."/>
            <person name="Arendt D."/>
            <person name="Savage R."/>
            <person name="Osoegawa K."/>
            <person name="de Jong P."/>
            <person name="Lindberg D.R."/>
            <person name="Seaver E.C."/>
            <person name="Weisblat D.A."/>
            <person name="Putnam N.H."/>
            <person name="Grigoriev I.V."/>
            <person name="Rokhsar D.S."/>
        </authorList>
    </citation>
    <scope>NUCLEOTIDE SEQUENCE</scope>
    <source>
        <strain evidence="4">I ESC-2004</strain>
    </source>
</reference>
<evidence type="ECO:0000313" key="2">
    <source>
        <dbReference type="EMBL" id="ELT95997.1"/>
    </source>
</evidence>
<dbReference type="EMBL" id="AMQN01011577">
    <property type="status" value="NOT_ANNOTATED_CDS"/>
    <property type="molecule type" value="Genomic_DNA"/>
</dbReference>
<reference evidence="3" key="3">
    <citation type="submission" date="2015-06" db="UniProtKB">
        <authorList>
            <consortium name="EnsemblMetazoa"/>
        </authorList>
    </citation>
    <scope>IDENTIFICATION</scope>
</reference>